<dbReference type="Gene3D" id="3.60.130.10">
    <property type="entry name" value="Clavaminate synthase-like"/>
    <property type="match status" value="1"/>
</dbReference>
<dbReference type="RefSeq" id="WP_093080182.1">
    <property type="nucleotide sequence ID" value="NZ_FNBE01000005.1"/>
</dbReference>
<accession>A0A1G7L9M0</accession>
<evidence type="ECO:0000313" key="5">
    <source>
        <dbReference type="Proteomes" id="UP000198967"/>
    </source>
</evidence>
<dbReference type="STRING" id="366584.SAMN05216377_10520"/>
<keyword evidence="2" id="KW-0408">Iron</keyword>
<dbReference type="OrthoDB" id="9769888at2"/>
<dbReference type="Proteomes" id="UP000198967">
    <property type="component" value="Unassembled WGS sequence"/>
</dbReference>
<proteinExistence type="predicted"/>
<sequence length="276" mass="29725">MAVTSASGRRSGEVRPEWKETLGAVGVVPPVVTDLRAGLAEAGAVIVPGYATDPERLVDAAATALGGGLRELFGIRAQGGTDAPILGLHSDGANVVVDVHGHPVRLRDPDEDWLLMLCGRAADSGGDSVLVDGYALVEALRTAAEPELREVHEFLVGTDVDFFGSWVQPARGVPATPLVRRMVEYTRAGRRAVRASDYAAPVPRSPYWDTELALIERYADVLATAMEVAPRFRLDAGDLFVLDNYRFLHGRDAYRGERTLHVLTVRSVGAFGARAW</sequence>
<reference evidence="4 5" key="1">
    <citation type="submission" date="2016-10" db="EMBL/GenBank/DDBJ databases">
        <authorList>
            <person name="de Groot N.N."/>
        </authorList>
    </citation>
    <scope>NUCLEOTIDE SEQUENCE [LARGE SCALE GENOMIC DNA]</scope>
    <source>
        <strain evidence="4 5">CGMCC 4.3143</strain>
    </source>
</reference>
<dbReference type="AlphaFoldDB" id="A0A1G7L9M0"/>
<keyword evidence="5" id="KW-1185">Reference proteome</keyword>
<evidence type="ECO:0000259" key="3">
    <source>
        <dbReference type="Pfam" id="PF02668"/>
    </source>
</evidence>
<dbReference type="InterPro" id="IPR042098">
    <property type="entry name" value="TauD-like_sf"/>
</dbReference>
<dbReference type="InterPro" id="IPR003819">
    <property type="entry name" value="TauD/TfdA-like"/>
</dbReference>
<organism evidence="4 5">
    <name type="scientific">Pseudonocardia oroxyli</name>
    <dbReference type="NCBI Taxonomy" id="366584"/>
    <lineage>
        <taxon>Bacteria</taxon>
        <taxon>Bacillati</taxon>
        <taxon>Actinomycetota</taxon>
        <taxon>Actinomycetes</taxon>
        <taxon>Pseudonocardiales</taxon>
        <taxon>Pseudonocardiaceae</taxon>
        <taxon>Pseudonocardia</taxon>
    </lineage>
</organism>
<evidence type="ECO:0000256" key="1">
    <source>
        <dbReference type="ARBA" id="ARBA00023002"/>
    </source>
</evidence>
<dbReference type="Pfam" id="PF02668">
    <property type="entry name" value="TauD"/>
    <property type="match status" value="1"/>
</dbReference>
<keyword evidence="1" id="KW-0560">Oxidoreductase</keyword>
<dbReference type="SUPFAM" id="SSF51197">
    <property type="entry name" value="Clavaminate synthase-like"/>
    <property type="match status" value="1"/>
</dbReference>
<keyword evidence="4" id="KW-0223">Dioxygenase</keyword>
<evidence type="ECO:0000313" key="4">
    <source>
        <dbReference type="EMBL" id="SDF46004.1"/>
    </source>
</evidence>
<evidence type="ECO:0000256" key="2">
    <source>
        <dbReference type="ARBA" id="ARBA00023004"/>
    </source>
</evidence>
<dbReference type="GO" id="GO:0051213">
    <property type="term" value="F:dioxygenase activity"/>
    <property type="evidence" value="ECO:0007669"/>
    <property type="project" value="UniProtKB-KW"/>
</dbReference>
<dbReference type="EMBL" id="FNBE01000005">
    <property type="protein sequence ID" value="SDF46004.1"/>
    <property type="molecule type" value="Genomic_DNA"/>
</dbReference>
<protein>
    <submittedName>
        <fullName evidence="4">Gamma-butyrobetaine dioxygenase</fullName>
    </submittedName>
</protein>
<gene>
    <name evidence="4" type="ORF">SAMN05216377_10520</name>
</gene>
<feature type="domain" description="TauD/TfdA-like" evidence="3">
    <location>
        <begin position="32"/>
        <end position="263"/>
    </location>
</feature>
<name>A0A1G7L9M0_PSEOR</name>